<gene>
    <name evidence="1" type="ORF">CBM2594_U10057</name>
</gene>
<reference evidence="1 2" key="1">
    <citation type="submission" date="2018-01" db="EMBL/GenBank/DDBJ databases">
        <authorList>
            <person name="Clerissi C."/>
        </authorList>
    </citation>
    <scope>NUCLEOTIDE SEQUENCE [LARGE SCALE GENOMIC DNA]</scope>
    <source>
        <strain evidence="1">Cupriavidus taiwanensis STM 6021</strain>
    </source>
</reference>
<protein>
    <submittedName>
        <fullName evidence="1">Uncharacterized protein</fullName>
    </submittedName>
</protein>
<organism evidence="1 2">
    <name type="scientific">Cupriavidus taiwanensis</name>
    <dbReference type="NCBI Taxonomy" id="164546"/>
    <lineage>
        <taxon>Bacteria</taxon>
        <taxon>Pseudomonadati</taxon>
        <taxon>Pseudomonadota</taxon>
        <taxon>Betaproteobacteria</taxon>
        <taxon>Burkholderiales</taxon>
        <taxon>Burkholderiaceae</taxon>
        <taxon>Cupriavidus</taxon>
    </lineage>
</organism>
<dbReference type="RefSeq" id="WP_147309036.1">
    <property type="nucleotide sequence ID" value="NZ_OFSW01000032.1"/>
</dbReference>
<evidence type="ECO:0000313" key="1">
    <source>
        <dbReference type="EMBL" id="SPC25556.1"/>
    </source>
</evidence>
<dbReference type="EMBL" id="OGUU01000045">
    <property type="protein sequence ID" value="SPC25556.1"/>
    <property type="molecule type" value="Genomic_DNA"/>
</dbReference>
<name>A0A7Z7JFD3_9BURK</name>
<comment type="caution">
    <text evidence="1">The sequence shown here is derived from an EMBL/GenBank/DDBJ whole genome shotgun (WGS) entry which is preliminary data.</text>
</comment>
<proteinExistence type="predicted"/>
<evidence type="ECO:0000313" key="2">
    <source>
        <dbReference type="Proteomes" id="UP000257139"/>
    </source>
</evidence>
<accession>A0A7Z7JFD3</accession>
<sequence>MMSPSGGNVPPRPMDLDQAFANASNLPTIEERVGVMSIDSMKRQWHLLKVIDGSRLFLVHFSRQSFILGTMGIREDGKRCIDIDSQISLSDPEDDNAVEIVWRRRNPAMQSLEACIAEYLQNPLI</sequence>
<dbReference type="AlphaFoldDB" id="A0A7Z7JFD3"/>
<dbReference type="Proteomes" id="UP000257139">
    <property type="component" value="Unassembled WGS sequence"/>
</dbReference>